<name>A0A7V4LD88_9BACT</name>
<dbReference type="EMBL" id="DSXI01000383">
    <property type="protein sequence ID" value="HGS05372.1"/>
    <property type="molecule type" value="Genomic_DNA"/>
</dbReference>
<sequence length="134" mass="14935">MTEQITDSQVLTSLLAEENLDGYTVKPWTIKQLLQVMPILDKLAEELGKKEISFESLDRLVEEHGVLVLKDLLQAALPQLPDFLAISLKKEKAEMEELDLGQAMKIGIKVLALNVEHLKNAFNLVLGEAGTLTR</sequence>
<reference evidence="1" key="1">
    <citation type="journal article" date="2020" name="mSystems">
        <title>Genome- and Community-Level Interaction Insights into Carbon Utilization and Element Cycling Functions of Hydrothermarchaeota in Hydrothermal Sediment.</title>
        <authorList>
            <person name="Zhou Z."/>
            <person name="Liu Y."/>
            <person name="Xu W."/>
            <person name="Pan J."/>
            <person name="Luo Z.H."/>
            <person name="Li M."/>
        </authorList>
    </citation>
    <scope>NUCLEOTIDE SEQUENCE [LARGE SCALE GENOMIC DNA]</scope>
    <source>
        <strain evidence="1">SpSt-548</strain>
    </source>
</reference>
<protein>
    <submittedName>
        <fullName evidence="1">Uncharacterized protein</fullName>
    </submittedName>
</protein>
<gene>
    <name evidence="1" type="ORF">ENT08_06500</name>
</gene>
<evidence type="ECO:0000313" key="1">
    <source>
        <dbReference type="EMBL" id="HGS05372.1"/>
    </source>
</evidence>
<organism evidence="1">
    <name type="scientific">Desulfobacca acetoxidans</name>
    <dbReference type="NCBI Taxonomy" id="60893"/>
    <lineage>
        <taxon>Bacteria</taxon>
        <taxon>Pseudomonadati</taxon>
        <taxon>Thermodesulfobacteriota</taxon>
        <taxon>Desulfobaccia</taxon>
        <taxon>Desulfobaccales</taxon>
        <taxon>Desulfobaccaceae</taxon>
        <taxon>Desulfobacca</taxon>
    </lineage>
</organism>
<accession>A0A7V4LD88</accession>
<comment type="caution">
    <text evidence="1">The sequence shown here is derived from an EMBL/GenBank/DDBJ whole genome shotgun (WGS) entry which is preliminary data.</text>
</comment>
<dbReference type="AlphaFoldDB" id="A0A7V4LD88"/>
<proteinExistence type="predicted"/>